<sequence>MPRIRLFIAAHLAAVLSLYALAVHIGDGWASPPMPALAGSSAVVARQPDRSPDPSFSSALLAAPDPADTLRTADHDLVRRSALQDLQSPWDRDQHANALISGK</sequence>
<keyword evidence="2" id="KW-1185">Reference proteome</keyword>
<proteinExistence type="predicted"/>
<evidence type="ECO:0000313" key="2">
    <source>
        <dbReference type="Proteomes" id="UP000026714"/>
    </source>
</evidence>
<dbReference type="STRING" id="34103.SAMN05421778_106152"/>
<evidence type="ECO:0000313" key="1">
    <source>
        <dbReference type="EMBL" id="KDB50968.1"/>
    </source>
</evidence>
<dbReference type="AlphaFoldDB" id="A0A059KIP2"/>
<dbReference type="EMBL" id="AZRA01000104">
    <property type="protein sequence ID" value="KDB50968.1"/>
    <property type="molecule type" value="Genomic_DNA"/>
</dbReference>
<protein>
    <submittedName>
        <fullName evidence="1">Uncharacterized protein</fullName>
    </submittedName>
</protein>
<reference evidence="1 2" key="1">
    <citation type="journal article" date="2014" name="FEMS Microbiol. Ecol.">
        <title>Sphaerotilus natans encrusted with nanoball-shaped Fe(III) oxide minerals formed by nitrate-reducing mixotrophic Fe(II) oxidation.</title>
        <authorList>
            <person name="Park S."/>
            <person name="Kim D.H."/>
            <person name="Lee J.H."/>
            <person name="Hur H.G."/>
        </authorList>
    </citation>
    <scope>NUCLEOTIDE SEQUENCE [LARGE SCALE GENOMIC DNA]</scope>
    <source>
        <strain evidence="1 2">DSM 6575</strain>
    </source>
</reference>
<organism evidence="1 2">
    <name type="scientific">Sphaerotilus natans subsp. natans DSM 6575</name>
    <dbReference type="NCBI Taxonomy" id="1286631"/>
    <lineage>
        <taxon>Bacteria</taxon>
        <taxon>Pseudomonadati</taxon>
        <taxon>Pseudomonadota</taxon>
        <taxon>Betaproteobacteria</taxon>
        <taxon>Burkholderiales</taxon>
        <taxon>Sphaerotilaceae</taxon>
        <taxon>Sphaerotilus</taxon>
    </lineage>
</organism>
<name>A0A059KIP2_9BURK</name>
<dbReference type="Proteomes" id="UP000026714">
    <property type="component" value="Unassembled WGS sequence"/>
</dbReference>
<comment type="caution">
    <text evidence="1">The sequence shown here is derived from an EMBL/GenBank/DDBJ whole genome shotgun (WGS) entry which is preliminary data.</text>
</comment>
<accession>A0A059KIP2</accession>
<dbReference type="RefSeq" id="WP_037484654.1">
    <property type="nucleotide sequence ID" value="NZ_AZRA01000104.1"/>
</dbReference>
<gene>
    <name evidence="1" type="ORF">X805_34740</name>
</gene>